<reference evidence="2" key="1">
    <citation type="submission" date="2013-07" db="EMBL/GenBank/DDBJ databases">
        <title>Sub-species coevolution in mutualistic symbiosis.</title>
        <authorList>
            <person name="Murfin K."/>
            <person name="Klassen J."/>
            <person name="Lee M."/>
            <person name="Forst S."/>
            <person name="Stock P."/>
            <person name="Goodrich-Blair H."/>
        </authorList>
    </citation>
    <scope>NUCLEOTIDE SEQUENCE [LARGE SCALE GENOMIC DNA]</scope>
    <source>
        <strain evidence="2">Kraussei Quebec</strain>
    </source>
</reference>
<dbReference type="EMBL" id="CBSY010000033">
    <property type="protein sequence ID" value="CDH18453.1"/>
    <property type="molecule type" value="Genomic_DNA"/>
</dbReference>
<evidence type="ECO:0000313" key="2">
    <source>
        <dbReference type="EMBL" id="CDH18453.1"/>
    </source>
</evidence>
<name>A0A077PBS3_XENBV</name>
<dbReference type="RefSeq" id="WP_051861147.1">
    <property type="nucleotide sequence ID" value="NZ_CAWLZI010000123.1"/>
</dbReference>
<dbReference type="GO" id="GO:0009073">
    <property type="term" value="P:aromatic amino acid family biosynthetic process"/>
    <property type="evidence" value="ECO:0007669"/>
    <property type="project" value="UniProtKB-UniRule"/>
</dbReference>
<accession>A0A077PBS3</accession>
<dbReference type="InterPro" id="IPR035959">
    <property type="entry name" value="RutC-like_sf"/>
</dbReference>
<protein>
    <recommendedName>
        <fullName evidence="1">chorismate mutase</fullName>
        <ecNumber evidence="1">5.4.99.5</ecNumber>
    </recommendedName>
</protein>
<evidence type="ECO:0000313" key="3">
    <source>
        <dbReference type="Proteomes" id="UP000028500"/>
    </source>
</evidence>
<keyword evidence="3" id="KW-1185">Reference proteome</keyword>
<dbReference type="SUPFAM" id="SSF55298">
    <property type="entry name" value="YjgF-like"/>
    <property type="match status" value="1"/>
</dbReference>
<dbReference type="PANTHER" id="PTHR21164:SF0">
    <property type="entry name" value="CHORISMATE MUTASE AROH"/>
    <property type="match status" value="1"/>
</dbReference>
<dbReference type="GO" id="GO:0046417">
    <property type="term" value="P:chorismate metabolic process"/>
    <property type="evidence" value="ECO:0007669"/>
    <property type="project" value="TreeGrafter"/>
</dbReference>
<proteinExistence type="predicted"/>
<keyword evidence="1" id="KW-0413">Isomerase</keyword>
<keyword evidence="1" id="KW-0057">Aromatic amino acid biosynthesis</keyword>
<comment type="catalytic activity">
    <reaction evidence="1">
        <text>chorismate = prephenate</text>
        <dbReference type="Rhea" id="RHEA:13897"/>
        <dbReference type="ChEBI" id="CHEBI:29748"/>
        <dbReference type="ChEBI" id="CHEBI:29934"/>
        <dbReference type="EC" id="5.4.99.5"/>
    </reaction>
</comment>
<dbReference type="GO" id="GO:0008652">
    <property type="term" value="P:amino acid biosynthetic process"/>
    <property type="evidence" value="ECO:0007669"/>
    <property type="project" value="UniProtKB-UniRule"/>
</dbReference>
<dbReference type="OrthoDB" id="9802232at2"/>
<dbReference type="GO" id="GO:0004106">
    <property type="term" value="F:chorismate mutase activity"/>
    <property type="evidence" value="ECO:0007669"/>
    <property type="project" value="UniProtKB-EC"/>
</dbReference>
<organism evidence="2 3">
    <name type="scientific">Xenorhabdus bovienii str. kraussei Quebec</name>
    <dbReference type="NCBI Taxonomy" id="1398203"/>
    <lineage>
        <taxon>Bacteria</taxon>
        <taxon>Pseudomonadati</taxon>
        <taxon>Pseudomonadota</taxon>
        <taxon>Gammaproteobacteria</taxon>
        <taxon>Enterobacterales</taxon>
        <taxon>Morganellaceae</taxon>
        <taxon>Xenorhabdus</taxon>
    </lineage>
</organism>
<dbReference type="EC" id="5.4.99.5" evidence="1"/>
<dbReference type="Gene3D" id="3.30.1330.40">
    <property type="entry name" value="RutC-like"/>
    <property type="match status" value="1"/>
</dbReference>
<comment type="caution">
    <text evidence="2">The sequence shown here is derived from an EMBL/GenBank/DDBJ whole genome shotgun (WGS) entry which is preliminary data.</text>
</comment>
<dbReference type="AlphaFoldDB" id="A0A077PBS3"/>
<dbReference type="PROSITE" id="PS51167">
    <property type="entry name" value="CHORISMATE_MUT_1"/>
    <property type="match status" value="1"/>
</dbReference>
<dbReference type="InterPro" id="IPR008243">
    <property type="entry name" value="Chorismate_mutase_AroH"/>
</dbReference>
<dbReference type="PANTHER" id="PTHR21164">
    <property type="entry name" value="CHORISMATE MUTASE"/>
    <property type="match status" value="1"/>
</dbReference>
<dbReference type="Proteomes" id="UP000028500">
    <property type="component" value="Unassembled WGS sequence"/>
</dbReference>
<dbReference type="HOGENOM" id="CLU_133236_1_0_6"/>
<keyword evidence="1" id="KW-0028">Amino-acid biosynthesis</keyword>
<dbReference type="Pfam" id="PF07736">
    <property type="entry name" value="CM_1"/>
    <property type="match status" value="1"/>
</dbReference>
<evidence type="ECO:0000256" key="1">
    <source>
        <dbReference type="PROSITE-ProRule" id="PRU00514"/>
    </source>
</evidence>
<gene>
    <name evidence="2" type="ORF">XBKQ1_1280004</name>
</gene>
<sequence length="130" mass="14553">MSYTQIKTTPPLIRLVAIRGAVQVDFDTAESITSNTLLIIDEIISKNNLSITDFVSLFFTITPDLTNELPPLVLYDSGIKIPSLCAVENKTSIMIPRVIRVMAHVQWPYGKRPYKNIYLPGTAPSRPFSE</sequence>